<protein>
    <recommendedName>
        <fullName evidence="4">Peptidase S1 domain-containing protein</fullName>
    </recommendedName>
</protein>
<evidence type="ECO:0000256" key="1">
    <source>
        <dbReference type="SAM" id="MobiDB-lite"/>
    </source>
</evidence>
<reference evidence="2 3" key="1">
    <citation type="submission" date="2021-06" db="EMBL/GenBank/DDBJ databases">
        <title>Caerostris darwini draft genome.</title>
        <authorList>
            <person name="Kono N."/>
            <person name="Arakawa K."/>
        </authorList>
    </citation>
    <scope>NUCLEOTIDE SEQUENCE [LARGE SCALE GENOMIC DNA]</scope>
</reference>
<dbReference type="EMBL" id="BPLQ01004112">
    <property type="protein sequence ID" value="GIY05656.1"/>
    <property type="molecule type" value="Genomic_DNA"/>
</dbReference>
<gene>
    <name evidence="2" type="ORF">CDAR_74171</name>
</gene>
<organism evidence="2 3">
    <name type="scientific">Caerostris darwini</name>
    <dbReference type="NCBI Taxonomy" id="1538125"/>
    <lineage>
        <taxon>Eukaryota</taxon>
        <taxon>Metazoa</taxon>
        <taxon>Ecdysozoa</taxon>
        <taxon>Arthropoda</taxon>
        <taxon>Chelicerata</taxon>
        <taxon>Arachnida</taxon>
        <taxon>Araneae</taxon>
        <taxon>Araneomorphae</taxon>
        <taxon>Entelegynae</taxon>
        <taxon>Araneoidea</taxon>
        <taxon>Araneidae</taxon>
        <taxon>Caerostris</taxon>
    </lineage>
</organism>
<sequence>MTVERPTKPNQTTRPRVGHKKENLLTPKCTEHPRMCLQLIYQFKQQGVREPLGIRSAVICPNESNPGALPPAPRGEGATVKINGWGNL</sequence>
<proteinExistence type="predicted"/>
<evidence type="ECO:0008006" key="4">
    <source>
        <dbReference type="Google" id="ProtNLM"/>
    </source>
</evidence>
<name>A0AAV4Q9F8_9ARAC</name>
<keyword evidence="3" id="KW-1185">Reference proteome</keyword>
<evidence type="ECO:0000313" key="3">
    <source>
        <dbReference type="Proteomes" id="UP001054837"/>
    </source>
</evidence>
<evidence type="ECO:0000313" key="2">
    <source>
        <dbReference type="EMBL" id="GIY05656.1"/>
    </source>
</evidence>
<dbReference type="AlphaFoldDB" id="A0AAV4Q9F8"/>
<comment type="caution">
    <text evidence="2">The sequence shown here is derived from an EMBL/GenBank/DDBJ whole genome shotgun (WGS) entry which is preliminary data.</text>
</comment>
<feature type="region of interest" description="Disordered" evidence="1">
    <location>
        <begin position="1"/>
        <end position="22"/>
    </location>
</feature>
<accession>A0AAV4Q9F8</accession>
<dbReference type="Proteomes" id="UP001054837">
    <property type="component" value="Unassembled WGS sequence"/>
</dbReference>